<reference evidence="2" key="1">
    <citation type="submission" date="2021-06" db="EMBL/GenBank/DDBJ databases">
        <title>Parelaphostrongylus tenuis whole genome reference sequence.</title>
        <authorList>
            <person name="Garwood T.J."/>
            <person name="Larsen P.A."/>
            <person name="Fountain-Jones N.M."/>
            <person name="Garbe J.R."/>
            <person name="Macchietto M.G."/>
            <person name="Kania S.A."/>
            <person name="Gerhold R.W."/>
            <person name="Richards J.E."/>
            <person name="Wolf T.M."/>
        </authorList>
    </citation>
    <scope>NUCLEOTIDE SEQUENCE</scope>
    <source>
        <strain evidence="2">MNPRO001-30</strain>
        <tissue evidence="2">Meninges</tissue>
    </source>
</reference>
<dbReference type="Proteomes" id="UP001196413">
    <property type="component" value="Unassembled WGS sequence"/>
</dbReference>
<organism evidence="2 3">
    <name type="scientific">Parelaphostrongylus tenuis</name>
    <name type="common">Meningeal worm</name>
    <dbReference type="NCBI Taxonomy" id="148309"/>
    <lineage>
        <taxon>Eukaryota</taxon>
        <taxon>Metazoa</taxon>
        <taxon>Ecdysozoa</taxon>
        <taxon>Nematoda</taxon>
        <taxon>Chromadorea</taxon>
        <taxon>Rhabditida</taxon>
        <taxon>Rhabditina</taxon>
        <taxon>Rhabditomorpha</taxon>
        <taxon>Strongyloidea</taxon>
        <taxon>Metastrongylidae</taxon>
        <taxon>Parelaphostrongylus</taxon>
    </lineage>
</organism>
<accession>A0AAD5QQE0</accession>
<keyword evidence="3" id="KW-1185">Reference proteome</keyword>
<proteinExistence type="predicted"/>
<protein>
    <submittedName>
        <fullName evidence="2">Uncharacterized protein</fullName>
    </submittedName>
</protein>
<evidence type="ECO:0000256" key="1">
    <source>
        <dbReference type="SAM" id="MobiDB-lite"/>
    </source>
</evidence>
<dbReference type="EMBL" id="JAHQIW010003230">
    <property type="protein sequence ID" value="KAJ1357730.1"/>
    <property type="molecule type" value="Genomic_DNA"/>
</dbReference>
<sequence length="72" mass="8100">MARMVLRSHLESCRSMAFHSGVPYFEENAREQKIHWATREKAPDALSTRSTMSETIDDTGAIATGSKQRSKT</sequence>
<dbReference type="AlphaFoldDB" id="A0AAD5QQE0"/>
<feature type="region of interest" description="Disordered" evidence="1">
    <location>
        <begin position="40"/>
        <end position="72"/>
    </location>
</feature>
<name>A0AAD5QQE0_PARTN</name>
<evidence type="ECO:0000313" key="2">
    <source>
        <dbReference type="EMBL" id="KAJ1357730.1"/>
    </source>
</evidence>
<comment type="caution">
    <text evidence="2">The sequence shown here is derived from an EMBL/GenBank/DDBJ whole genome shotgun (WGS) entry which is preliminary data.</text>
</comment>
<gene>
    <name evidence="2" type="ORF">KIN20_015932</name>
</gene>
<evidence type="ECO:0000313" key="3">
    <source>
        <dbReference type="Proteomes" id="UP001196413"/>
    </source>
</evidence>